<dbReference type="InterPro" id="IPR007167">
    <property type="entry name" value="Fe-transptr_FeoA-like"/>
</dbReference>
<sequence length="150" mass="17000">MKPIHLCEKGNNYKITAVSNDIASKFPELLNNNWYLANKTSHRLTLTNQKSYQLTIKEAKQILAVINNEADKFVSLSDLSTNQIGTIVGINHRDTRLKKHLMEMGFTTNTTVKLRKRAPLGDPLELELRGYSISLRKADAQHILVKEVAK</sequence>
<keyword evidence="3" id="KW-1185">Reference proteome</keyword>
<dbReference type="EMBL" id="CP039712">
    <property type="protein sequence ID" value="QCI86257.1"/>
    <property type="molecule type" value="Genomic_DNA"/>
</dbReference>
<feature type="domain" description="Ferrous iron transporter FeoA-like" evidence="1">
    <location>
        <begin position="74"/>
        <end position="147"/>
    </location>
</feature>
<dbReference type="InterPro" id="IPR052713">
    <property type="entry name" value="FeoA"/>
</dbReference>
<evidence type="ECO:0000313" key="3">
    <source>
        <dbReference type="Proteomes" id="UP000298615"/>
    </source>
</evidence>
<proteinExistence type="predicted"/>
<gene>
    <name evidence="2" type="ORF">FA707_04445</name>
</gene>
<dbReference type="Proteomes" id="UP000298615">
    <property type="component" value="Chromosome"/>
</dbReference>
<dbReference type="KEGG" id="vao:FA707_04445"/>
<evidence type="ECO:0000259" key="1">
    <source>
        <dbReference type="SMART" id="SM00899"/>
    </source>
</evidence>
<protein>
    <submittedName>
        <fullName evidence="2">Ferrous iron transport protein A</fullName>
    </submittedName>
</protein>
<organism evidence="2 3">
    <name type="scientific">Vagococcus zengguangii</name>
    <dbReference type="NCBI Taxonomy" id="2571750"/>
    <lineage>
        <taxon>Bacteria</taxon>
        <taxon>Bacillati</taxon>
        <taxon>Bacillota</taxon>
        <taxon>Bacilli</taxon>
        <taxon>Lactobacillales</taxon>
        <taxon>Enterococcaceae</taxon>
        <taxon>Vagococcus</taxon>
    </lineage>
</organism>
<dbReference type="Gene3D" id="2.30.30.90">
    <property type="match status" value="1"/>
</dbReference>
<dbReference type="RefSeq" id="WP_136953091.1">
    <property type="nucleotide sequence ID" value="NZ_CP039712.1"/>
</dbReference>
<dbReference type="SUPFAM" id="SSF50037">
    <property type="entry name" value="C-terminal domain of transcriptional repressors"/>
    <property type="match status" value="1"/>
</dbReference>
<dbReference type="InterPro" id="IPR008988">
    <property type="entry name" value="Transcriptional_repressor_C"/>
</dbReference>
<dbReference type="SMART" id="SM00899">
    <property type="entry name" value="FeoA"/>
    <property type="match status" value="1"/>
</dbReference>
<evidence type="ECO:0000313" key="2">
    <source>
        <dbReference type="EMBL" id="QCI86257.1"/>
    </source>
</evidence>
<accession>A0A4D7CVC0</accession>
<reference evidence="2 3" key="1">
    <citation type="submission" date="2019-04" db="EMBL/GenBank/DDBJ databases">
        <title>Vagococcus sp. nov., isolated from faeces of yaks (Bos grunniens).</title>
        <authorList>
            <person name="Ge Y."/>
        </authorList>
    </citation>
    <scope>NUCLEOTIDE SEQUENCE [LARGE SCALE GENOMIC DNA]</scope>
    <source>
        <strain evidence="2 3">MN-17</strain>
    </source>
</reference>
<dbReference type="PANTHER" id="PTHR42954">
    <property type="entry name" value="FE(2+) TRANSPORT PROTEIN A"/>
    <property type="match status" value="1"/>
</dbReference>
<name>A0A4D7CVC0_9ENTE</name>
<dbReference type="GO" id="GO:0046914">
    <property type="term" value="F:transition metal ion binding"/>
    <property type="evidence" value="ECO:0007669"/>
    <property type="project" value="InterPro"/>
</dbReference>
<dbReference type="OrthoDB" id="9811076at2"/>
<dbReference type="AlphaFoldDB" id="A0A4D7CVC0"/>
<dbReference type="Pfam" id="PF04023">
    <property type="entry name" value="FeoA"/>
    <property type="match status" value="1"/>
</dbReference>
<dbReference type="PANTHER" id="PTHR42954:SF2">
    <property type="entry name" value="FE(2+) TRANSPORT PROTEIN A"/>
    <property type="match status" value="1"/>
</dbReference>
<dbReference type="InterPro" id="IPR038157">
    <property type="entry name" value="FeoA_core_dom"/>
</dbReference>